<gene>
    <name evidence="1" type="ORF">SFRICE_031495</name>
</gene>
<reference evidence="1" key="1">
    <citation type="submission" date="2016-07" db="EMBL/GenBank/DDBJ databases">
        <authorList>
            <person name="Bretaudeau A."/>
        </authorList>
    </citation>
    <scope>NUCLEOTIDE SEQUENCE</scope>
    <source>
        <strain evidence="1">Rice</strain>
        <tissue evidence="1">Whole body</tissue>
    </source>
</reference>
<sequence length="94" mass="10387">MLRGRKNQSMGISQSMVHALKVKVNLVQPVGKMDGGPLDHDPDPAVILEGRLQGFFPALDEEEDKKKTLWMGGVLDCFTTVFSLFTQSDQKPQG</sequence>
<name>A0A2H1W643_SPOFR</name>
<proteinExistence type="predicted"/>
<dbReference type="EMBL" id="ODYU01006587">
    <property type="protein sequence ID" value="SOQ48559.1"/>
    <property type="molecule type" value="Genomic_DNA"/>
</dbReference>
<evidence type="ECO:0000313" key="1">
    <source>
        <dbReference type="EMBL" id="SOQ48559.1"/>
    </source>
</evidence>
<dbReference type="AlphaFoldDB" id="A0A2H1W643"/>
<protein>
    <submittedName>
        <fullName evidence="1">SFRICE_031495</fullName>
    </submittedName>
</protein>
<accession>A0A2H1W643</accession>
<organism evidence="1">
    <name type="scientific">Spodoptera frugiperda</name>
    <name type="common">Fall armyworm</name>
    <dbReference type="NCBI Taxonomy" id="7108"/>
    <lineage>
        <taxon>Eukaryota</taxon>
        <taxon>Metazoa</taxon>
        <taxon>Ecdysozoa</taxon>
        <taxon>Arthropoda</taxon>
        <taxon>Hexapoda</taxon>
        <taxon>Insecta</taxon>
        <taxon>Pterygota</taxon>
        <taxon>Neoptera</taxon>
        <taxon>Endopterygota</taxon>
        <taxon>Lepidoptera</taxon>
        <taxon>Glossata</taxon>
        <taxon>Ditrysia</taxon>
        <taxon>Noctuoidea</taxon>
        <taxon>Noctuidae</taxon>
        <taxon>Amphipyrinae</taxon>
        <taxon>Spodoptera</taxon>
    </lineage>
</organism>